<name>A0A2J6QN40_9HELO</name>
<proteinExistence type="predicted"/>
<evidence type="ECO:0000259" key="2">
    <source>
        <dbReference type="SMART" id="SM00454"/>
    </source>
</evidence>
<dbReference type="Proteomes" id="UP000235672">
    <property type="component" value="Unassembled WGS sequence"/>
</dbReference>
<dbReference type="SUPFAM" id="SSF47769">
    <property type="entry name" value="SAM/Pointed domain"/>
    <property type="match status" value="1"/>
</dbReference>
<dbReference type="InterPro" id="IPR001660">
    <property type="entry name" value="SAM"/>
</dbReference>
<evidence type="ECO:0000313" key="3">
    <source>
        <dbReference type="EMBL" id="PMD27674.1"/>
    </source>
</evidence>
<reference evidence="3 4" key="1">
    <citation type="submission" date="2016-05" db="EMBL/GenBank/DDBJ databases">
        <title>A degradative enzymes factory behind the ericoid mycorrhizal symbiosis.</title>
        <authorList>
            <consortium name="DOE Joint Genome Institute"/>
            <person name="Martino E."/>
            <person name="Morin E."/>
            <person name="Grelet G."/>
            <person name="Kuo A."/>
            <person name="Kohler A."/>
            <person name="Daghino S."/>
            <person name="Barry K."/>
            <person name="Choi C."/>
            <person name="Cichocki N."/>
            <person name="Clum A."/>
            <person name="Copeland A."/>
            <person name="Hainaut M."/>
            <person name="Haridas S."/>
            <person name="Labutti K."/>
            <person name="Lindquist E."/>
            <person name="Lipzen A."/>
            <person name="Khouja H.-R."/>
            <person name="Murat C."/>
            <person name="Ohm R."/>
            <person name="Olson A."/>
            <person name="Spatafora J."/>
            <person name="Veneault-Fourrey C."/>
            <person name="Henrissat B."/>
            <person name="Grigoriev I."/>
            <person name="Martin F."/>
            <person name="Perotto S."/>
        </authorList>
    </citation>
    <scope>NUCLEOTIDE SEQUENCE [LARGE SCALE GENOMIC DNA]</scope>
    <source>
        <strain evidence="3 4">UAMH 7357</strain>
    </source>
</reference>
<organism evidence="3 4">
    <name type="scientific">Hyaloscypha hepaticicola</name>
    <dbReference type="NCBI Taxonomy" id="2082293"/>
    <lineage>
        <taxon>Eukaryota</taxon>
        <taxon>Fungi</taxon>
        <taxon>Dikarya</taxon>
        <taxon>Ascomycota</taxon>
        <taxon>Pezizomycotina</taxon>
        <taxon>Leotiomycetes</taxon>
        <taxon>Helotiales</taxon>
        <taxon>Hyaloscyphaceae</taxon>
        <taxon>Hyaloscypha</taxon>
    </lineage>
</organism>
<gene>
    <name evidence="3" type="ORF">NA56DRAFT_696690</name>
</gene>
<feature type="region of interest" description="Disordered" evidence="1">
    <location>
        <begin position="65"/>
        <end position="92"/>
    </location>
</feature>
<protein>
    <recommendedName>
        <fullName evidence="2">SAM domain-containing protein</fullName>
    </recommendedName>
</protein>
<dbReference type="CDD" id="cd12148">
    <property type="entry name" value="fungal_TF_MHR"/>
    <property type="match status" value="1"/>
</dbReference>
<feature type="compositionally biased region" description="Low complexity" evidence="1">
    <location>
        <begin position="106"/>
        <end position="123"/>
    </location>
</feature>
<dbReference type="EMBL" id="KZ613465">
    <property type="protein sequence ID" value="PMD27674.1"/>
    <property type="molecule type" value="Genomic_DNA"/>
</dbReference>
<dbReference type="SMART" id="SM00454">
    <property type="entry name" value="SAM"/>
    <property type="match status" value="1"/>
</dbReference>
<sequence length="617" mass="69486">MAAEDLQRTLTDLGLEQYLPNCLHAGFHNFQSLSSITEAELTALGVRLGHRRKLLRRIAREHQWPDNRPLPTSYSELQEHRNSVRRRARANINPESIEENYYALTSPAQSQPQSPSPWSREPSCSSDSSVSNQERSDSTRLQLEDVLRTNSRLFPIAIDEKDSSAKEREKVFRALRGLDNLGIQIPAANNLADQTLESEQLLYDVTPRVPIGGLSRVGSSSEAGAAGGAQQLHTAFEAFLQSFNHFLFFFSECELRQSFNPHEWTSDAGLPIDIYLVLALGAKASGSQVVDLQNEWYRRARLRLLSEDCEENLWLMRVLLLICIFEIDDDIDISCRFLSAATNIGLEHGLDAPELTMNEIEEPARSQWFLLQPQPMGIRDLSDNSRFMNIEQPPLLSVHCRNGRLVQMSIAALSNRLREILNDRGDFANHPSPLLYKAHLQALDSWRTELPVYTCLRTPNVEDSRMISPNASYGQKTAILNVQSLFLGTVCVLLQPALMAVLQDKSSSDETELIPYARRCVLSATILIRVCDEIVESRYPFSASWIAQHFLFNATLVLVADMNRSNSRLEQFVSINERLECIQIAQNMLDQVSSASPQAAIVRLFCRAAGISDTMKV</sequence>
<accession>A0A2J6QN40</accession>
<keyword evidence="4" id="KW-1185">Reference proteome</keyword>
<dbReference type="AlphaFoldDB" id="A0A2J6QN40"/>
<dbReference type="Gene3D" id="1.10.150.50">
    <property type="entry name" value="Transcription Factor, Ets-1"/>
    <property type="match status" value="1"/>
</dbReference>
<dbReference type="InterPro" id="IPR013761">
    <property type="entry name" value="SAM/pointed_sf"/>
</dbReference>
<dbReference type="Pfam" id="PF00536">
    <property type="entry name" value="SAM_1"/>
    <property type="match status" value="1"/>
</dbReference>
<feature type="domain" description="SAM" evidence="2">
    <location>
        <begin position="1"/>
        <end position="62"/>
    </location>
</feature>
<feature type="region of interest" description="Disordered" evidence="1">
    <location>
        <begin position="106"/>
        <end position="142"/>
    </location>
</feature>
<feature type="compositionally biased region" description="Polar residues" evidence="1">
    <location>
        <begin position="124"/>
        <end position="133"/>
    </location>
</feature>
<evidence type="ECO:0000256" key="1">
    <source>
        <dbReference type="SAM" id="MobiDB-lite"/>
    </source>
</evidence>
<dbReference type="OrthoDB" id="3534939at2759"/>
<evidence type="ECO:0000313" key="4">
    <source>
        <dbReference type="Proteomes" id="UP000235672"/>
    </source>
</evidence>